<dbReference type="GO" id="GO:0048046">
    <property type="term" value="C:apoplast"/>
    <property type="evidence" value="ECO:0007669"/>
    <property type="project" value="TreeGrafter"/>
</dbReference>
<dbReference type="OrthoDB" id="759183at2759"/>
<evidence type="ECO:0000313" key="3">
    <source>
        <dbReference type="Proteomes" id="UP000188268"/>
    </source>
</evidence>
<evidence type="ECO:0000256" key="1">
    <source>
        <dbReference type="SAM" id="MobiDB-lite"/>
    </source>
</evidence>
<evidence type="ECO:0000313" key="2">
    <source>
        <dbReference type="EMBL" id="OMO93062.1"/>
    </source>
</evidence>
<keyword evidence="3" id="KW-1185">Reference proteome</keyword>
<dbReference type="PANTHER" id="PTHR35301">
    <property type="entry name" value="CLAVATA3/ESR (CLE)-RELATED PROTEIN 41-RELATED"/>
    <property type="match status" value="1"/>
</dbReference>
<organism evidence="2 3">
    <name type="scientific">Corchorus capsularis</name>
    <name type="common">Jute</name>
    <dbReference type="NCBI Taxonomy" id="210143"/>
    <lineage>
        <taxon>Eukaryota</taxon>
        <taxon>Viridiplantae</taxon>
        <taxon>Streptophyta</taxon>
        <taxon>Embryophyta</taxon>
        <taxon>Tracheophyta</taxon>
        <taxon>Spermatophyta</taxon>
        <taxon>Magnoliopsida</taxon>
        <taxon>eudicotyledons</taxon>
        <taxon>Gunneridae</taxon>
        <taxon>Pentapetalae</taxon>
        <taxon>rosids</taxon>
        <taxon>malvids</taxon>
        <taxon>Malvales</taxon>
        <taxon>Malvaceae</taxon>
        <taxon>Grewioideae</taxon>
        <taxon>Apeibeae</taxon>
        <taxon>Corchorus</taxon>
    </lineage>
</organism>
<dbReference type="Gramene" id="OMO93062">
    <property type="protein sequence ID" value="OMO93062"/>
    <property type="gene ID" value="CCACVL1_06653"/>
</dbReference>
<accession>A0A1R3JE07</accession>
<dbReference type="PANTHER" id="PTHR35301:SF2">
    <property type="match status" value="1"/>
</dbReference>
<feature type="compositionally biased region" description="Low complexity" evidence="1">
    <location>
        <begin position="47"/>
        <end position="63"/>
    </location>
</feature>
<dbReference type="AlphaFoldDB" id="A0A1R3JE07"/>
<dbReference type="GO" id="GO:0010089">
    <property type="term" value="P:xylem development"/>
    <property type="evidence" value="ECO:0007669"/>
    <property type="project" value="InterPro"/>
</dbReference>
<proteinExistence type="predicted"/>
<comment type="caution">
    <text evidence="2">The sequence shown here is derived from an EMBL/GenBank/DDBJ whole genome shotgun (WGS) entry which is preliminary data.</text>
</comment>
<dbReference type="InterPro" id="IPR037495">
    <property type="entry name" value="CLE41/42/44"/>
</dbReference>
<sequence length="87" mass="9511">MERLRIQILPQMSLGWMIKCQNETCPNDIRQLLSSSSTTNLHPFPTSPSSSQAATSSSTTHTSKTAKRQFQAAAHEVPSGPNPESNK</sequence>
<gene>
    <name evidence="2" type="ORF">CCACVL1_06653</name>
</gene>
<name>A0A1R3JE07_COCAP</name>
<dbReference type="EMBL" id="AWWV01008116">
    <property type="protein sequence ID" value="OMO93062.1"/>
    <property type="molecule type" value="Genomic_DNA"/>
</dbReference>
<dbReference type="Proteomes" id="UP000188268">
    <property type="component" value="Unassembled WGS sequence"/>
</dbReference>
<feature type="region of interest" description="Disordered" evidence="1">
    <location>
        <begin position="34"/>
        <end position="87"/>
    </location>
</feature>
<protein>
    <submittedName>
        <fullName evidence="2">Uncharacterized protein</fullName>
    </submittedName>
</protein>
<dbReference type="GO" id="GO:0033612">
    <property type="term" value="F:receptor serine/threonine kinase binding"/>
    <property type="evidence" value="ECO:0007669"/>
    <property type="project" value="InterPro"/>
</dbReference>
<reference evidence="2 3" key="1">
    <citation type="submission" date="2013-09" db="EMBL/GenBank/DDBJ databases">
        <title>Corchorus capsularis genome sequencing.</title>
        <authorList>
            <person name="Alam M."/>
            <person name="Haque M.S."/>
            <person name="Islam M.S."/>
            <person name="Emdad E.M."/>
            <person name="Islam M.M."/>
            <person name="Ahmed B."/>
            <person name="Halim A."/>
            <person name="Hossen Q.M.M."/>
            <person name="Hossain M.Z."/>
            <person name="Ahmed R."/>
            <person name="Khan M.M."/>
            <person name="Islam R."/>
            <person name="Rashid M.M."/>
            <person name="Khan S.A."/>
            <person name="Rahman M.S."/>
            <person name="Alam M."/>
        </authorList>
    </citation>
    <scope>NUCLEOTIDE SEQUENCE [LARGE SCALE GENOMIC DNA]</scope>
    <source>
        <strain evidence="3">cv. CVL-1</strain>
        <tissue evidence="2">Whole seedling</tissue>
    </source>
</reference>